<evidence type="ECO:0000256" key="2">
    <source>
        <dbReference type="ARBA" id="ARBA00022448"/>
    </source>
</evidence>
<evidence type="ECO:0000259" key="9">
    <source>
        <dbReference type="PROSITE" id="PS50928"/>
    </source>
</evidence>
<dbReference type="AlphaFoldDB" id="A0A382EWJ1"/>
<feature type="transmembrane region" description="Helical" evidence="8">
    <location>
        <begin position="130"/>
        <end position="152"/>
    </location>
</feature>
<keyword evidence="5 8" id="KW-0812">Transmembrane</keyword>
<evidence type="ECO:0000256" key="5">
    <source>
        <dbReference type="ARBA" id="ARBA00022692"/>
    </source>
</evidence>
<feature type="transmembrane region" description="Helical" evidence="8">
    <location>
        <begin position="27"/>
        <end position="49"/>
    </location>
</feature>
<dbReference type="CDD" id="cd06261">
    <property type="entry name" value="TM_PBP2"/>
    <property type="match status" value="1"/>
</dbReference>
<dbReference type="EMBL" id="UINC01046527">
    <property type="protein sequence ID" value="SVB54662.1"/>
    <property type="molecule type" value="Genomic_DNA"/>
</dbReference>
<reference evidence="10" key="1">
    <citation type="submission" date="2018-05" db="EMBL/GenBank/DDBJ databases">
        <authorList>
            <person name="Lanie J.A."/>
            <person name="Ng W.-L."/>
            <person name="Kazmierczak K.M."/>
            <person name="Andrzejewski T.M."/>
            <person name="Davidsen T.M."/>
            <person name="Wayne K.J."/>
            <person name="Tettelin H."/>
            <person name="Glass J.I."/>
            <person name="Rusch D."/>
            <person name="Podicherti R."/>
            <person name="Tsui H.-C.T."/>
            <person name="Winkler M.E."/>
        </authorList>
    </citation>
    <scope>NUCLEOTIDE SEQUENCE</scope>
</reference>
<keyword evidence="6 8" id="KW-1133">Transmembrane helix</keyword>
<gene>
    <name evidence="10" type="ORF">METZ01_LOCUS207516</name>
</gene>
<dbReference type="PANTHER" id="PTHR30183:SF8">
    <property type="entry name" value="MOLYBDENUM TRANSPORT SYSTEM PERMEASE"/>
    <property type="match status" value="1"/>
</dbReference>
<dbReference type="NCBIfam" id="TIGR02141">
    <property type="entry name" value="modB_ABC"/>
    <property type="match status" value="1"/>
</dbReference>
<dbReference type="GO" id="GO:0015098">
    <property type="term" value="F:molybdate ion transmembrane transporter activity"/>
    <property type="evidence" value="ECO:0007669"/>
    <property type="project" value="InterPro"/>
</dbReference>
<sequence length="212" mass="23419">VTTLCLITIGTPLAWWLSQSNHFFRNFVEPIVALPIVLPPTVVGFYLLIVFSPYSLPGEIWQSLTGTSLAFSFSGLVVGSIIYSLPFYVQPLQLAFSSLRHELIEAAATLGAGPTDRFFNLIVPLCRRGFIIAICLSFAHTVGEFGIVLMIGGNLPDETRVLSIALFNHVEALDYERAHLIASGLLVFAFTMLFTLYSLDRHWHKSSMGGPR</sequence>
<keyword evidence="7 8" id="KW-0472">Membrane</keyword>
<dbReference type="InterPro" id="IPR011867">
    <property type="entry name" value="ModB_ABC"/>
</dbReference>
<dbReference type="InterPro" id="IPR035906">
    <property type="entry name" value="MetI-like_sf"/>
</dbReference>
<evidence type="ECO:0000256" key="3">
    <source>
        <dbReference type="ARBA" id="ARBA00022475"/>
    </source>
</evidence>
<accession>A0A382EWJ1</accession>
<dbReference type="GO" id="GO:0005886">
    <property type="term" value="C:plasma membrane"/>
    <property type="evidence" value="ECO:0007669"/>
    <property type="project" value="UniProtKB-SubCell"/>
</dbReference>
<dbReference type="Gene3D" id="1.10.3720.10">
    <property type="entry name" value="MetI-like"/>
    <property type="match status" value="1"/>
</dbReference>
<evidence type="ECO:0000256" key="8">
    <source>
        <dbReference type="SAM" id="Phobius"/>
    </source>
</evidence>
<dbReference type="Pfam" id="PF00528">
    <property type="entry name" value="BPD_transp_1"/>
    <property type="match status" value="1"/>
</dbReference>
<proteinExistence type="predicted"/>
<feature type="non-terminal residue" evidence="10">
    <location>
        <position position="1"/>
    </location>
</feature>
<keyword evidence="3" id="KW-1003">Cell membrane</keyword>
<feature type="transmembrane region" description="Helical" evidence="8">
    <location>
        <begin position="69"/>
        <end position="89"/>
    </location>
</feature>
<feature type="transmembrane region" description="Helical" evidence="8">
    <location>
        <begin position="178"/>
        <end position="199"/>
    </location>
</feature>
<dbReference type="PANTHER" id="PTHR30183">
    <property type="entry name" value="MOLYBDENUM TRANSPORT SYSTEM PERMEASE PROTEIN MODB"/>
    <property type="match status" value="1"/>
</dbReference>
<protein>
    <recommendedName>
        <fullName evidence="9">ABC transmembrane type-1 domain-containing protein</fullName>
    </recommendedName>
</protein>
<organism evidence="10">
    <name type="scientific">marine metagenome</name>
    <dbReference type="NCBI Taxonomy" id="408172"/>
    <lineage>
        <taxon>unclassified sequences</taxon>
        <taxon>metagenomes</taxon>
        <taxon>ecological metagenomes</taxon>
    </lineage>
</organism>
<keyword evidence="4" id="KW-0500">Molybdenum</keyword>
<evidence type="ECO:0000313" key="10">
    <source>
        <dbReference type="EMBL" id="SVB54662.1"/>
    </source>
</evidence>
<comment type="subcellular location">
    <subcellularLocation>
        <location evidence="1">Cell membrane</location>
        <topology evidence="1">Multi-pass membrane protein</topology>
    </subcellularLocation>
</comment>
<feature type="domain" description="ABC transmembrane type-1" evidence="9">
    <location>
        <begin position="1"/>
        <end position="198"/>
    </location>
</feature>
<evidence type="ECO:0000256" key="1">
    <source>
        <dbReference type="ARBA" id="ARBA00004651"/>
    </source>
</evidence>
<dbReference type="InterPro" id="IPR000515">
    <property type="entry name" value="MetI-like"/>
</dbReference>
<evidence type="ECO:0000256" key="7">
    <source>
        <dbReference type="ARBA" id="ARBA00023136"/>
    </source>
</evidence>
<evidence type="ECO:0000256" key="6">
    <source>
        <dbReference type="ARBA" id="ARBA00022989"/>
    </source>
</evidence>
<evidence type="ECO:0000256" key="4">
    <source>
        <dbReference type="ARBA" id="ARBA00022505"/>
    </source>
</evidence>
<dbReference type="PROSITE" id="PS50928">
    <property type="entry name" value="ABC_TM1"/>
    <property type="match status" value="1"/>
</dbReference>
<keyword evidence="2" id="KW-0813">Transport</keyword>
<dbReference type="SUPFAM" id="SSF161098">
    <property type="entry name" value="MetI-like"/>
    <property type="match status" value="1"/>
</dbReference>
<name>A0A382EWJ1_9ZZZZ</name>